<evidence type="ECO:0000313" key="1">
    <source>
        <dbReference type="EMBL" id="MDG3494445.1"/>
    </source>
</evidence>
<keyword evidence="2" id="KW-1185">Reference proteome</keyword>
<evidence type="ECO:0000313" key="2">
    <source>
        <dbReference type="Proteomes" id="UP001152872"/>
    </source>
</evidence>
<proteinExistence type="predicted"/>
<gene>
    <name evidence="1" type="ORF">FEV09_07720</name>
</gene>
<name>A0A9X4RHW6_9CYAN</name>
<dbReference type="Pfam" id="PF01724">
    <property type="entry name" value="DUF29"/>
    <property type="match status" value="1"/>
</dbReference>
<dbReference type="Proteomes" id="UP001152872">
    <property type="component" value="Unassembled WGS sequence"/>
</dbReference>
<reference evidence="1" key="1">
    <citation type="submission" date="2019-05" db="EMBL/GenBank/DDBJ databases">
        <title>Whole genome sequencing of Pseudanabaena catenata USMAC16.</title>
        <authorList>
            <person name="Khan Z."/>
            <person name="Omar W.M."/>
            <person name="Convey P."/>
            <person name="Merican F."/>
            <person name="Najimudin N."/>
        </authorList>
    </citation>
    <scope>NUCLEOTIDE SEQUENCE</scope>
    <source>
        <strain evidence="1">USMAC16</strain>
    </source>
</reference>
<dbReference type="EMBL" id="VBTY01000047">
    <property type="protein sequence ID" value="MDG3494445.1"/>
    <property type="molecule type" value="Genomic_DNA"/>
</dbReference>
<comment type="caution">
    <text evidence="1">The sequence shown here is derived from an EMBL/GenBank/DDBJ whole genome shotgun (WGS) entry which is preliminary data.</text>
</comment>
<organism evidence="1 2">
    <name type="scientific">Pseudanabaena catenata USMAC16</name>
    <dbReference type="NCBI Taxonomy" id="1855837"/>
    <lineage>
        <taxon>Bacteria</taxon>
        <taxon>Bacillati</taxon>
        <taxon>Cyanobacteriota</taxon>
        <taxon>Cyanophyceae</taxon>
        <taxon>Pseudanabaenales</taxon>
        <taxon>Pseudanabaenaceae</taxon>
        <taxon>Pseudanabaena</taxon>
    </lineage>
</organism>
<sequence length="27" mass="3128">MAETDLPDEKFPETCPFSLEEIINPDF</sequence>
<accession>A0A9X4RHW6</accession>
<dbReference type="Gene3D" id="1.20.1220.20">
    <property type="entry name" value="Uncharcterised protein PF01724"/>
    <property type="match status" value="1"/>
</dbReference>
<dbReference type="AlphaFoldDB" id="A0A9X4RHW6"/>
<dbReference type="RefSeq" id="WP_233424312.1">
    <property type="nucleotide sequence ID" value="NZ_VBTY01000047.1"/>
</dbReference>
<protein>
    <submittedName>
        <fullName evidence="1">DUF29 family protein</fullName>
    </submittedName>
</protein>